<dbReference type="Proteomes" id="UP000053558">
    <property type="component" value="Unassembled WGS sequence"/>
</dbReference>
<feature type="region of interest" description="Disordered" evidence="1">
    <location>
        <begin position="261"/>
        <end position="301"/>
    </location>
</feature>
<protein>
    <submittedName>
        <fullName evidence="2">Uncharacterized protein</fullName>
    </submittedName>
</protein>
<gene>
    <name evidence="2" type="ORF">CONPUDRAFT_71885</name>
</gene>
<dbReference type="AlphaFoldDB" id="A0A5M3MVY6"/>
<organism evidence="2 3">
    <name type="scientific">Coniophora puteana (strain RWD-64-598)</name>
    <name type="common">Brown rot fungus</name>
    <dbReference type="NCBI Taxonomy" id="741705"/>
    <lineage>
        <taxon>Eukaryota</taxon>
        <taxon>Fungi</taxon>
        <taxon>Dikarya</taxon>
        <taxon>Basidiomycota</taxon>
        <taxon>Agaricomycotina</taxon>
        <taxon>Agaricomycetes</taxon>
        <taxon>Agaricomycetidae</taxon>
        <taxon>Boletales</taxon>
        <taxon>Coniophorineae</taxon>
        <taxon>Coniophoraceae</taxon>
        <taxon>Coniophora</taxon>
    </lineage>
</organism>
<dbReference type="KEGG" id="cput:CONPUDRAFT_71885"/>
<feature type="region of interest" description="Disordered" evidence="1">
    <location>
        <begin position="604"/>
        <end position="662"/>
    </location>
</feature>
<feature type="compositionally biased region" description="Acidic residues" evidence="1">
    <location>
        <begin position="183"/>
        <end position="201"/>
    </location>
</feature>
<accession>A0A5M3MVY6</accession>
<feature type="compositionally biased region" description="Acidic residues" evidence="1">
    <location>
        <begin position="218"/>
        <end position="229"/>
    </location>
</feature>
<name>A0A5M3MVY6_CONPW</name>
<evidence type="ECO:0000256" key="1">
    <source>
        <dbReference type="SAM" id="MobiDB-lite"/>
    </source>
</evidence>
<comment type="caution">
    <text evidence="2">The sequence shown here is derived from an EMBL/GenBank/DDBJ whole genome shotgun (WGS) entry which is preliminary data.</text>
</comment>
<feature type="region of interest" description="Disordered" evidence="1">
    <location>
        <begin position="127"/>
        <end position="150"/>
    </location>
</feature>
<evidence type="ECO:0000313" key="2">
    <source>
        <dbReference type="EMBL" id="EIW83303.1"/>
    </source>
</evidence>
<dbReference type="EMBL" id="JH711576">
    <property type="protein sequence ID" value="EIW83303.1"/>
    <property type="molecule type" value="Genomic_DNA"/>
</dbReference>
<feature type="compositionally biased region" description="Polar residues" evidence="1">
    <location>
        <begin position="96"/>
        <end position="106"/>
    </location>
</feature>
<dbReference type="GeneID" id="19208968"/>
<proteinExistence type="predicted"/>
<evidence type="ECO:0000313" key="3">
    <source>
        <dbReference type="Proteomes" id="UP000053558"/>
    </source>
</evidence>
<sequence>MDSFNFGDYSGYTYPSMEEYEANNPLRALAEEERASAHADLLLPGSRLEPSASTLPFAFSDYLPPSTLQSSVPSEVYVSYPTMRHSAGLSGGDPSNGIQGTSGNATSRDDNTTSRVDNALHHAFDDASANLNDTSRESSRHPFLTHDLPYTPTTIHAESRETSATLTEVLTGNDALTMSPLVDCDDEDEDEDEDGGEDEEANDKAADGGNAPPLFLGDDNDDDDEDDEGDRVSAAAGTSGGTLGLLTRRTLIQQDDTQIAKSHSWEIRNPGQPVQPPRKNRPLTAAERAARADTQPAAQTKKERMAASLVKILENLEREILAEAAEIDEKPTKIRKLVFANSAFVKRRKANLANAKVHMMAVEANKDRTYGDRIRLPEIRQMIANDDNIQDLTDEQKVELKAKLEDHRVLKLKGMRASNKQAAQDATATADWMRDRLDDLAFRTGTYGFYFLTRGHVHDTISTTWYGNDNALRFFADMLKKPADEVGKLFEVWAVALGKNIVERSDLPDVRQQCVELILKGLRFITKNSAIAMHYKHYHTLIVKVYSVRLEGWPSDTIPFGNLSRVLKNVDDALRLRAMLKSEECKWVKLSAAELADHMHKFEAKQTANGETTGKARKKRSDIGKKRGPYSQAGRPSKASKASRAQAYKSAEIVESSSEEDA</sequence>
<reference evidence="3" key="1">
    <citation type="journal article" date="2012" name="Science">
        <title>The Paleozoic origin of enzymatic lignin decomposition reconstructed from 31 fungal genomes.</title>
        <authorList>
            <person name="Floudas D."/>
            <person name="Binder M."/>
            <person name="Riley R."/>
            <person name="Barry K."/>
            <person name="Blanchette R.A."/>
            <person name="Henrissat B."/>
            <person name="Martinez A.T."/>
            <person name="Otillar R."/>
            <person name="Spatafora J.W."/>
            <person name="Yadav J.S."/>
            <person name="Aerts A."/>
            <person name="Benoit I."/>
            <person name="Boyd A."/>
            <person name="Carlson A."/>
            <person name="Copeland A."/>
            <person name="Coutinho P.M."/>
            <person name="de Vries R.P."/>
            <person name="Ferreira P."/>
            <person name="Findley K."/>
            <person name="Foster B."/>
            <person name="Gaskell J."/>
            <person name="Glotzer D."/>
            <person name="Gorecki P."/>
            <person name="Heitman J."/>
            <person name="Hesse C."/>
            <person name="Hori C."/>
            <person name="Igarashi K."/>
            <person name="Jurgens J.A."/>
            <person name="Kallen N."/>
            <person name="Kersten P."/>
            <person name="Kohler A."/>
            <person name="Kuees U."/>
            <person name="Kumar T.K.A."/>
            <person name="Kuo A."/>
            <person name="LaButti K."/>
            <person name="Larrondo L.F."/>
            <person name="Lindquist E."/>
            <person name="Ling A."/>
            <person name="Lombard V."/>
            <person name="Lucas S."/>
            <person name="Lundell T."/>
            <person name="Martin R."/>
            <person name="McLaughlin D.J."/>
            <person name="Morgenstern I."/>
            <person name="Morin E."/>
            <person name="Murat C."/>
            <person name="Nagy L.G."/>
            <person name="Nolan M."/>
            <person name="Ohm R.A."/>
            <person name="Patyshakuliyeva A."/>
            <person name="Rokas A."/>
            <person name="Ruiz-Duenas F.J."/>
            <person name="Sabat G."/>
            <person name="Salamov A."/>
            <person name="Samejima M."/>
            <person name="Schmutz J."/>
            <person name="Slot J.C."/>
            <person name="St John F."/>
            <person name="Stenlid J."/>
            <person name="Sun H."/>
            <person name="Sun S."/>
            <person name="Syed K."/>
            <person name="Tsang A."/>
            <person name="Wiebenga A."/>
            <person name="Young D."/>
            <person name="Pisabarro A."/>
            <person name="Eastwood D.C."/>
            <person name="Martin F."/>
            <person name="Cullen D."/>
            <person name="Grigoriev I.V."/>
            <person name="Hibbett D.S."/>
        </authorList>
    </citation>
    <scope>NUCLEOTIDE SEQUENCE [LARGE SCALE GENOMIC DNA]</scope>
    <source>
        <strain evidence="3">RWD-64-598 SS2</strain>
    </source>
</reference>
<feature type="region of interest" description="Disordered" evidence="1">
    <location>
        <begin position="87"/>
        <end position="113"/>
    </location>
</feature>
<dbReference type="RefSeq" id="XP_007766468.1">
    <property type="nucleotide sequence ID" value="XM_007768278.1"/>
</dbReference>
<dbReference type="OrthoDB" id="3247681at2759"/>
<feature type="region of interest" description="Disordered" evidence="1">
    <location>
        <begin position="170"/>
        <end position="240"/>
    </location>
</feature>
<keyword evidence="3" id="KW-1185">Reference proteome</keyword>